<dbReference type="InterPro" id="IPR046155">
    <property type="entry name" value="DUF6157"/>
</dbReference>
<evidence type="ECO:0000313" key="2">
    <source>
        <dbReference type="Proteomes" id="UP000321436"/>
    </source>
</evidence>
<name>A0A512RND0_9BACT</name>
<dbReference type="Pfam" id="PF19654">
    <property type="entry name" value="DUF6157"/>
    <property type="match status" value="1"/>
</dbReference>
<dbReference type="OrthoDB" id="2361182at2"/>
<protein>
    <submittedName>
        <fullName evidence="1">Uncharacterized protein</fullName>
    </submittedName>
</protein>
<sequence length="135" mass="15342">MHTTNYYNTFISVADDCPVTEAEIPPKKASGETIANRQFDMLQAHPYRYTSDDVIFEGYVMKNNPTRQNLAQAREQFFSKGQACLRSSALAKRYGWGFHFDADGKVAIYALGSPEYEQYAHDGSLKQLKAMKSKR</sequence>
<dbReference type="Proteomes" id="UP000321436">
    <property type="component" value="Unassembled WGS sequence"/>
</dbReference>
<gene>
    <name evidence="1" type="ORF">CCY01nite_34660</name>
</gene>
<organism evidence="1 2">
    <name type="scientific">Chitinophaga cymbidii</name>
    <dbReference type="NCBI Taxonomy" id="1096750"/>
    <lineage>
        <taxon>Bacteria</taxon>
        <taxon>Pseudomonadati</taxon>
        <taxon>Bacteroidota</taxon>
        <taxon>Chitinophagia</taxon>
        <taxon>Chitinophagales</taxon>
        <taxon>Chitinophagaceae</taxon>
        <taxon>Chitinophaga</taxon>
    </lineage>
</organism>
<evidence type="ECO:0000313" key="1">
    <source>
        <dbReference type="EMBL" id="GEP97206.1"/>
    </source>
</evidence>
<keyword evidence="2" id="KW-1185">Reference proteome</keyword>
<proteinExistence type="predicted"/>
<dbReference type="EMBL" id="BKAU01000004">
    <property type="protein sequence ID" value="GEP97206.1"/>
    <property type="molecule type" value="Genomic_DNA"/>
</dbReference>
<dbReference type="RefSeq" id="WP_146864551.1">
    <property type="nucleotide sequence ID" value="NZ_BKAU01000004.1"/>
</dbReference>
<accession>A0A512RND0</accession>
<dbReference type="AlphaFoldDB" id="A0A512RND0"/>
<comment type="caution">
    <text evidence="1">The sequence shown here is derived from an EMBL/GenBank/DDBJ whole genome shotgun (WGS) entry which is preliminary data.</text>
</comment>
<reference evidence="1 2" key="1">
    <citation type="submission" date="2019-07" db="EMBL/GenBank/DDBJ databases">
        <title>Whole genome shotgun sequence of Chitinophaga cymbidii NBRC 109752.</title>
        <authorList>
            <person name="Hosoyama A."/>
            <person name="Uohara A."/>
            <person name="Ohji S."/>
            <person name="Ichikawa N."/>
        </authorList>
    </citation>
    <scope>NUCLEOTIDE SEQUENCE [LARGE SCALE GENOMIC DNA]</scope>
    <source>
        <strain evidence="1 2">NBRC 109752</strain>
    </source>
</reference>